<organism evidence="2 3">
    <name type="scientific">Azospirillum palustre</name>
    <dbReference type="NCBI Taxonomy" id="2044885"/>
    <lineage>
        <taxon>Bacteria</taxon>
        <taxon>Pseudomonadati</taxon>
        <taxon>Pseudomonadota</taxon>
        <taxon>Alphaproteobacteria</taxon>
        <taxon>Rhodospirillales</taxon>
        <taxon>Azospirillaceae</taxon>
        <taxon>Azospirillum</taxon>
    </lineage>
</organism>
<sequence length="302" mass="31973">MGAEPPHVQNSSGTIPTVIDRQFNGKVIGQRLADGYLNLTAMGKATGKQPSHYLENAGTAAFLDELSLSLGIPRDSLIISKPGRPGRGGGTWGHPQVGYHFAQWCSPAFAVQVTEWIHDIRTKGFVAASGMTIQPPVAAPRLRSQSHSSMFRDLQRTYQNAGLLLTDAANAANRAVLSLTGIDILAAGGIVLSGAPPAPPHDVPALAAPDHPRYLTVTNIGVEIGVRTGTALKARAVNQALKDHGFQVKGGTTATPWMPTEKGKPYAKFVEAEKSGEHGGTANHLTWKWEVIGELLTAMNAS</sequence>
<comment type="caution">
    <text evidence="2">The sequence shown here is derived from an EMBL/GenBank/DDBJ whole genome shotgun (WGS) entry which is preliminary data.</text>
</comment>
<evidence type="ECO:0000313" key="3">
    <source>
        <dbReference type="Proteomes" id="UP000225379"/>
    </source>
</evidence>
<dbReference type="InterPro" id="IPR036887">
    <property type="entry name" value="HTH_APSES_sf"/>
</dbReference>
<dbReference type="Proteomes" id="UP000225379">
    <property type="component" value="Unassembled WGS sequence"/>
</dbReference>
<feature type="domain" description="KilA-N" evidence="1">
    <location>
        <begin position="17"/>
        <end position="120"/>
    </location>
</feature>
<dbReference type="SMART" id="SM01252">
    <property type="entry name" value="KilA-N"/>
    <property type="match status" value="1"/>
</dbReference>
<name>A0A2B8BJU4_9PROT</name>
<dbReference type="EMBL" id="PDKW01000039">
    <property type="protein sequence ID" value="PGH58020.1"/>
    <property type="molecule type" value="Genomic_DNA"/>
</dbReference>
<dbReference type="GO" id="GO:0003677">
    <property type="term" value="F:DNA binding"/>
    <property type="evidence" value="ECO:0007669"/>
    <property type="project" value="InterPro"/>
</dbReference>
<evidence type="ECO:0000259" key="1">
    <source>
        <dbReference type="PROSITE" id="PS51301"/>
    </source>
</evidence>
<gene>
    <name evidence="2" type="ORF">CRT60_08665</name>
</gene>
<proteinExistence type="predicted"/>
<dbReference type="InterPro" id="IPR017880">
    <property type="entry name" value="KilA_N"/>
</dbReference>
<dbReference type="Pfam" id="PF04383">
    <property type="entry name" value="KilA-N"/>
    <property type="match status" value="1"/>
</dbReference>
<protein>
    <recommendedName>
        <fullName evidence="1">KilA-N domain-containing protein</fullName>
    </recommendedName>
</protein>
<reference evidence="3" key="1">
    <citation type="submission" date="2017-10" db="EMBL/GenBank/DDBJ databases">
        <authorList>
            <person name="Kravchenko I.K."/>
            <person name="Grouzdev D.S."/>
        </authorList>
    </citation>
    <scope>NUCLEOTIDE SEQUENCE [LARGE SCALE GENOMIC DNA]</scope>
    <source>
        <strain evidence="3">B2</strain>
    </source>
</reference>
<accession>A0A2B8BJU4</accession>
<keyword evidence="3" id="KW-1185">Reference proteome</keyword>
<dbReference type="AlphaFoldDB" id="A0A2B8BJU4"/>
<dbReference type="InterPro" id="IPR018004">
    <property type="entry name" value="KilA/APSES_HTH"/>
</dbReference>
<evidence type="ECO:0000313" key="2">
    <source>
        <dbReference type="EMBL" id="PGH58020.1"/>
    </source>
</evidence>
<dbReference type="PROSITE" id="PS51301">
    <property type="entry name" value="KILA_N"/>
    <property type="match status" value="1"/>
</dbReference>
<dbReference type="SUPFAM" id="SSF54616">
    <property type="entry name" value="DNA-binding domain of Mlu1-box binding protein MBP1"/>
    <property type="match status" value="1"/>
</dbReference>